<dbReference type="AlphaFoldDB" id="A0A2I0HJT8"/>
<dbReference type="GO" id="GO:0006631">
    <property type="term" value="P:fatty acid metabolic process"/>
    <property type="evidence" value="ECO:0007669"/>
    <property type="project" value="UniProtKB-KW"/>
</dbReference>
<keyword evidence="3" id="KW-0276">Fatty acid metabolism</keyword>
<dbReference type="PANTHER" id="PTHR43859:SF4">
    <property type="entry name" value="BUTANOATE--COA LIGASE AAE1-RELATED"/>
    <property type="match status" value="1"/>
</dbReference>
<sequence length="105" mass="11486">MAALGGTNISLRKVTPRAIFDNITRHGVTHMGGAPTVLNMIVNSPASDRQPLPHPVVTPCAFVKLKEGCQISDYEIIDFCRARLPHYMAPRTVVFEDLPQTSTGK</sequence>
<keyword evidence="7" id="KW-1185">Reference proteome</keyword>
<dbReference type="STRING" id="22663.A0A2I0HJT8"/>
<dbReference type="EMBL" id="PGOL01008150">
    <property type="protein sequence ID" value="PKI31979.1"/>
    <property type="molecule type" value="Genomic_DNA"/>
</dbReference>
<dbReference type="InterPro" id="IPR045851">
    <property type="entry name" value="AMP-bd_C_sf"/>
</dbReference>
<gene>
    <name evidence="6" type="ORF">CRG98_047630</name>
</gene>
<dbReference type="GO" id="GO:0016874">
    <property type="term" value="F:ligase activity"/>
    <property type="evidence" value="ECO:0007669"/>
    <property type="project" value="UniProtKB-KW"/>
</dbReference>
<comment type="similarity">
    <text evidence="1">Belongs to the ATP-dependent AMP-binding enzyme family.</text>
</comment>
<evidence type="ECO:0000256" key="2">
    <source>
        <dbReference type="ARBA" id="ARBA00022598"/>
    </source>
</evidence>
<feature type="non-terminal residue" evidence="6">
    <location>
        <position position="105"/>
    </location>
</feature>
<evidence type="ECO:0000313" key="6">
    <source>
        <dbReference type="EMBL" id="PKI31979.1"/>
    </source>
</evidence>
<feature type="domain" description="AMP-binding enzyme C-terminal" evidence="5">
    <location>
        <begin position="57"/>
        <end position="105"/>
    </location>
</feature>
<accession>A0A2I0HJT8</accession>
<protein>
    <recommendedName>
        <fullName evidence="5">AMP-binding enzyme C-terminal domain-containing protein</fullName>
    </recommendedName>
</protein>
<dbReference type="Pfam" id="PF13193">
    <property type="entry name" value="AMP-binding_C"/>
    <property type="match status" value="1"/>
</dbReference>
<evidence type="ECO:0000256" key="3">
    <source>
        <dbReference type="ARBA" id="ARBA00022832"/>
    </source>
</evidence>
<dbReference type="Gene3D" id="3.30.300.30">
    <property type="match status" value="1"/>
</dbReference>
<evidence type="ECO:0000256" key="4">
    <source>
        <dbReference type="ARBA" id="ARBA00023098"/>
    </source>
</evidence>
<dbReference type="SUPFAM" id="SSF56801">
    <property type="entry name" value="Acetyl-CoA synthetase-like"/>
    <property type="match status" value="2"/>
</dbReference>
<dbReference type="Proteomes" id="UP000233551">
    <property type="component" value="Unassembled WGS sequence"/>
</dbReference>
<reference evidence="6 7" key="1">
    <citation type="submission" date="2017-11" db="EMBL/GenBank/DDBJ databases">
        <title>De-novo sequencing of pomegranate (Punica granatum L.) genome.</title>
        <authorList>
            <person name="Akparov Z."/>
            <person name="Amiraslanov A."/>
            <person name="Hajiyeva S."/>
            <person name="Abbasov M."/>
            <person name="Kaur K."/>
            <person name="Hamwieh A."/>
            <person name="Solovyev V."/>
            <person name="Salamov A."/>
            <person name="Braich B."/>
            <person name="Kosarev P."/>
            <person name="Mahmoud A."/>
            <person name="Hajiyev E."/>
            <person name="Babayeva S."/>
            <person name="Izzatullayeva V."/>
            <person name="Mammadov A."/>
            <person name="Mammadov A."/>
            <person name="Sharifova S."/>
            <person name="Ojaghi J."/>
            <person name="Eynullazada K."/>
            <person name="Bayramov B."/>
            <person name="Abdulazimova A."/>
            <person name="Shahmuradov I."/>
        </authorList>
    </citation>
    <scope>NUCLEOTIDE SEQUENCE [LARGE SCALE GENOMIC DNA]</scope>
    <source>
        <strain evidence="7">cv. AG2017</strain>
        <tissue evidence="6">Leaf</tissue>
    </source>
</reference>
<keyword evidence="2" id="KW-0436">Ligase</keyword>
<dbReference type="PANTHER" id="PTHR43859">
    <property type="entry name" value="ACYL-ACTIVATING ENZYME"/>
    <property type="match status" value="1"/>
</dbReference>
<dbReference type="InterPro" id="IPR025110">
    <property type="entry name" value="AMP-bd_C"/>
</dbReference>
<evidence type="ECO:0000256" key="1">
    <source>
        <dbReference type="ARBA" id="ARBA00006432"/>
    </source>
</evidence>
<comment type="caution">
    <text evidence="6">The sequence shown here is derived from an EMBL/GenBank/DDBJ whole genome shotgun (WGS) entry which is preliminary data.</text>
</comment>
<keyword evidence="4" id="KW-0443">Lipid metabolism</keyword>
<proteinExistence type="inferred from homology"/>
<evidence type="ECO:0000313" key="7">
    <source>
        <dbReference type="Proteomes" id="UP000233551"/>
    </source>
</evidence>
<evidence type="ECO:0000259" key="5">
    <source>
        <dbReference type="Pfam" id="PF13193"/>
    </source>
</evidence>
<organism evidence="6 7">
    <name type="scientific">Punica granatum</name>
    <name type="common">Pomegranate</name>
    <dbReference type="NCBI Taxonomy" id="22663"/>
    <lineage>
        <taxon>Eukaryota</taxon>
        <taxon>Viridiplantae</taxon>
        <taxon>Streptophyta</taxon>
        <taxon>Embryophyta</taxon>
        <taxon>Tracheophyta</taxon>
        <taxon>Spermatophyta</taxon>
        <taxon>Magnoliopsida</taxon>
        <taxon>eudicotyledons</taxon>
        <taxon>Gunneridae</taxon>
        <taxon>Pentapetalae</taxon>
        <taxon>rosids</taxon>
        <taxon>malvids</taxon>
        <taxon>Myrtales</taxon>
        <taxon>Lythraceae</taxon>
        <taxon>Punica</taxon>
    </lineage>
</organism>
<name>A0A2I0HJT8_PUNGR</name>